<evidence type="ECO:0000313" key="12">
    <source>
        <dbReference type="EMBL" id="AIE83757.1"/>
    </source>
</evidence>
<evidence type="ECO:0000259" key="11">
    <source>
        <dbReference type="PROSITE" id="PS50929"/>
    </source>
</evidence>
<dbReference type="SUPFAM" id="SSF90123">
    <property type="entry name" value="ABC transporter transmembrane region"/>
    <property type="match status" value="1"/>
</dbReference>
<name>A0A068NJX6_FIMGI</name>
<comment type="subcellular location">
    <subcellularLocation>
        <location evidence="1">Cell membrane</location>
        <topology evidence="1">Multi-pass membrane protein</topology>
    </subcellularLocation>
</comment>
<evidence type="ECO:0000256" key="5">
    <source>
        <dbReference type="ARBA" id="ARBA00022741"/>
    </source>
</evidence>
<keyword evidence="3" id="KW-1003">Cell membrane</keyword>
<reference evidence="12 13" key="1">
    <citation type="journal article" date="2014" name="PLoS ONE">
        <title>The first complete genome sequence of the class fimbriimonadia in the phylum armatimonadetes.</title>
        <authorList>
            <person name="Hu Z.Y."/>
            <person name="Wang Y.Z."/>
            <person name="Im W.T."/>
            <person name="Wang S.Y."/>
            <person name="Zhao G.P."/>
            <person name="Zheng H.J."/>
            <person name="Quan Z.X."/>
        </authorList>
    </citation>
    <scope>NUCLEOTIDE SEQUENCE [LARGE SCALE GENOMIC DNA]</scope>
    <source>
        <strain evidence="12">Gsoil 348</strain>
    </source>
</reference>
<feature type="transmembrane region" description="Helical" evidence="9">
    <location>
        <begin position="150"/>
        <end position="170"/>
    </location>
</feature>
<evidence type="ECO:0000259" key="10">
    <source>
        <dbReference type="PROSITE" id="PS50893"/>
    </source>
</evidence>
<gene>
    <name evidence="12" type="ORF">OP10G_0389</name>
</gene>
<dbReference type="InterPro" id="IPR011527">
    <property type="entry name" value="ABC1_TM_dom"/>
</dbReference>
<keyword evidence="7 9" id="KW-1133">Transmembrane helix</keyword>
<dbReference type="InterPro" id="IPR003593">
    <property type="entry name" value="AAA+_ATPase"/>
</dbReference>
<evidence type="ECO:0000313" key="13">
    <source>
        <dbReference type="Proteomes" id="UP000027982"/>
    </source>
</evidence>
<dbReference type="GO" id="GO:0016887">
    <property type="term" value="F:ATP hydrolysis activity"/>
    <property type="evidence" value="ECO:0007669"/>
    <property type="project" value="InterPro"/>
</dbReference>
<feature type="domain" description="ABC transmembrane type-1" evidence="11">
    <location>
        <begin position="45"/>
        <end position="312"/>
    </location>
</feature>
<dbReference type="InterPro" id="IPR017871">
    <property type="entry name" value="ABC_transporter-like_CS"/>
</dbReference>
<dbReference type="SUPFAM" id="SSF52540">
    <property type="entry name" value="P-loop containing nucleoside triphosphate hydrolases"/>
    <property type="match status" value="1"/>
</dbReference>
<evidence type="ECO:0000256" key="6">
    <source>
        <dbReference type="ARBA" id="ARBA00022840"/>
    </source>
</evidence>
<dbReference type="GO" id="GO:0034040">
    <property type="term" value="F:ATPase-coupled lipid transmembrane transporter activity"/>
    <property type="evidence" value="ECO:0007669"/>
    <property type="project" value="TreeGrafter"/>
</dbReference>
<evidence type="ECO:0000256" key="3">
    <source>
        <dbReference type="ARBA" id="ARBA00022475"/>
    </source>
</evidence>
<dbReference type="Pfam" id="PF00005">
    <property type="entry name" value="ABC_tran"/>
    <property type="match status" value="1"/>
</dbReference>
<dbReference type="Gene3D" id="3.40.50.300">
    <property type="entry name" value="P-loop containing nucleotide triphosphate hydrolases"/>
    <property type="match status" value="1"/>
</dbReference>
<organism evidence="12 13">
    <name type="scientific">Fimbriimonas ginsengisoli Gsoil 348</name>
    <dbReference type="NCBI Taxonomy" id="661478"/>
    <lineage>
        <taxon>Bacteria</taxon>
        <taxon>Bacillati</taxon>
        <taxon>Armatimonadota</taxon>
        <taxon>Fimbriimonadia</taxon>
        <taxon>Fimbriimonadales</taxon>
        <taxon>Fimbriimonadaceae</taxon>
        <taxon>Fimbriimonas</taxon>
    </lineage>
</organism>
<dbReference type="GO" id="GO:0005886">
    <property type="term" value="C:plasma membrane"/>
    <property type="evidence" value="ECO:0007669"/>
    <property type="project" value="UniProtKB-SubCell"/>
</dbReference>
<feature type="transmembrane region" description="Helical" evidence="9">
    <location>
        <begin position="176"/>
        <end position="196"/>
    </location>
</feature>
<dbReference type="PROSITE" id="PS50893">
    <property type="entry name" value="ABC_TRANSPORTER_2"/>
    <property type="match status" value="1"/>
</dbReference>
<dbReference type="Gene3D" id="1.20.1560.10">
    <property type="entry name" value="ABC transporter type 1, transmembrane domain"/>
    <property type="match status" value="1"/>
</dbReference>
<evidence type="ECO:0000256" key="2">
    <source>
        <dbReference type="ARBA" id="ARBA00022448"/>
    </source>
</evidence>
<dbReference type="PANTHER" id="PTHR24221:SF654">
    <property type="entry name" value="ATP-BINDING CASSETTE SUB-FAMILY B MEMBER 6"/>
    <property type="match status" value="1"/>
</dbReference>
<feature type="transmembrane region" description="Helical" evidence="9">
    <location>
        <begin position="274"/>
        <end position="299"/>
    </location>
</feature>
<dbReference type="InterPro" id="IPR039421">
    <property type="entry name" value="Type_1_exporter"/>
</dbReference>
<dbReference type="PANTHER" id="PTHR24221">
    <property type="entry name" value="ATP-BINDING CASSETTE SUB-FAMILY B"/>
    <property type="match status" value="1"/>
</dbReference>
<dbReference type="PROSITE" id="PS50929">
    <property type="entry name" value="ABC_TM1F"/>
    <property type="match status" value="1"/>
</dbReference>
<feature type="transmembrane region" description="Helical" evidence="9">
    <location>
        <begin position="68"/>
        <end position="90"/>
    </location>
</feature>
<keyword evidence="4 9" id="KW-0812">Transmembrane</keyword>
<dbReference type="eggNOG" id="COG1132">
    <property type="taxonomic scope" value="Bacteria"/>
</dbReference>
<evidence type="ECO:0000256" key="9">
    <source>
        <dbReference type="SAM" id="Phobius"/>
    </source>
</evidence>
<keyword evidence="13" id="KW-1185">Reference proteome</keyword>
<dbReference type="InterPro" id="IPR036640">
    <property type="entry name" value="ABC1_TM_sf"/>
</dbReference>
<dbReference type="CDD" id="cd07346">
    <property type="entry name" value="ABC_6TM_exporters"/>
    <property type="match status" value="1"/>
</dbReference>
<feature type="transmembrane region" description="Helical" evidence="9">
    <location>
        <begin position="35"/>
        <end position="56"/>
    </location>
</feature>
<dbReference type="OrthoDB" id="9802264at2"/>
<dbReference type="InterPro" id="IPR003439">
    <property type="entry name" value="ABC_transporter-like_ATP-bd"/>
</dbReference>
<dbReference type="STRING" id="661478.OP10G_0389"/>
<keyword evidence="6" id="KW-0067">ATP-binding</keyword>
<dbReference type="FunFam" id="3.40.50.300:FF:000299">
    <property type="entry name" value="ABC transporter ATP-binding protein/permease"/>
    <property type="match status" value="1"/>
</dbReference>
<protein>
    <submittedName>
        <fullName evidence="12">ABC transporter, ATP binding/permease protein</fullName>
    </submittedName>
</protein>
<dbReference type="RefSeq" id="WP_025227573.1">
    <property type="nucleotide sequence ID" value="NZ_CP007139.1"/>
</dbReference>
<dbReference type="PROSITE" id="PS00211">
    <property type="entry name" value="ABC_TRANSPORTER_1"/>
    <property type="match status" value="1"/>
</dbReference>
<sequence>MTEREALNQGFGYRKNAWKAFLFVLPFLRPHLRRMLLVCLIDISVVLINLATPWFGKTVIDQAFPQRNWGQVATIAASVAGLALLAYLLVGLRNFLYNVTELRLGLDLRRRMYGHLQRLSLDTVESIPVGQQQFRVTTDADRVAHMLVRILPTLTMLVEFALILTAAIYVDPFLTALVLAFLIPWTILFVWVTHYGRVLDRKRLRFCELRDAGILQAASSFSVIKSLGRVRREIRRNGKTSVALQRISAQGYLILVGFEFVTQKLLPYVKTTTIYLYLARKVILGQMTLGMTVPMIAYLGRLSYPLERIVNFACWIWQTMVSAERMMQILQAEPAVQDKPGATKMDGFSGRIVFDSVGFEREGLGAVLSGVSITVEPGRRVAVVGPSGAGKSTLLGLALRYHDPSEGRVLVDGQDLRDVDRTTYLHRCATVMQETFIFGGSLADNLRVVKPTATEEEMQTVLESVELGPWLETLPDRLEQDLDSGQALSVGQRQRIGIARALLVDAPLLLLDEPTAALDAETERQIMETLRRVSANRGTLMVTHRLGTVTDADEIIVLDAGRVVERGTHAELIVRGGLYQEMQRLYRAMPSEPSLQGAHS</sequence>
<feature type="domain" description="ABC transporter" evidence="10">
    <location>
        <begin position="352"/>
        <end position="585"/>
    </location>
</feature>
<keyword evidence="5" id="KW-0547">Nucleotide-binding</keyword>
<dbReference type="Proteomes" id="UP000027982">
    <property type="component" value="Chromosome"/>
</dbReference>
<proteinExistence type="predicted"/>
<dbReference type="InterPro" id="IPR027417">
    <property type="entry name" value="P-loop_NTPase"/>
</dbReference>
<dbReference type="GO" id="GO:0140359">
    <property type="term" value="F:ABC-type transporter activity"/>
    <property type="evidence" value="ECO:0007669"/>
    <property type="project" value="InterPro"/>
</dbReference>
<evidence type="ECO:0000256" key="4">
    <source>
        <dbReference type="ARBA" id="ARBA00022692"/>
    </source>
</evidence>
<keyword evidence="2" id="KW-0813">Transport</keyword>
<evidence type="ECO:0000256" key="7">
    <source>
        <dbReference type="ARBA" id="ARBA00022989"/>
    </source>
</evidence>
<dbReference type="Pfam" id="PF00664">
    <property type="entry name" value="ABC_membrane"/>
    <property type="match status" value="1"/>
</dbReference>
<keyword evidence="8 9" id="KW-0472">Membrane</keyword>
<dbReference type="GO" id="GO:0005524">
    <property type="term" value="F:ATP binding"/>
    <property type="evidence" value="ECO:0007669"/>
    <property type="project" value="UniProtKB-KW"/>
</dbReference>
<evidence type="ECO:0000256" key="1">
    <source>
        <dbReference type="ARBA" id="ARBA00004651"/>
    </source>
</evidence>
<dbReference type="SMART" id="SM00382">
    <property type="entry name" value="AAA"/>
    <property type="match status" value="1"/>
</dbReference>
<dbReference type="HOGENOM" id="CLU_000604_84_3_0"/>
<accession>A0A068NJX6</accession>
<evidence type="ECO:0000256" key="8">
    <source>
        <dbReference type="ARBA" id="ARBA00023136"/>
    </source>
</evidence>
<dbReference type="AlphaFoldDB" id="A0A068NJX6"/>
<dbReference type="EMBL" id="CP007139">
    <property type="protein sequence ID" value="AIE83757.1"/>
    <property type="molecule type" value="Genomic_DNA"/>
</dbReference>
<dbReference type="KEGG" id="fgi:OP10G_0389"/>